<organism evidence="3 4">
    <name type="scientific">Paracoccus lutimaris</name>
    <dbReference type="NCBI Taxonomy" id="1490030"/>
    <lineage>
        <taxon>Bacteria</taxon>
        <taxon>Pseudomonadati</taxon>
        <taxon>Pseudomonadota</taxon>
        <taxon>Alphaproteobacteria</taxon>
        <taxon>Rhodobacterales</taxon>
        <taxon>Paracoccaceae</taxon>
        <taxon>Paracoccus</taxon>
    </lineage>
</organism>
<dbReference type="PRINTS" id="PR01438">
    <property type="entry name" value="UNVRSLSTRESS"/>
</dbReference>
<dbReference type="InterPro" id="IPR006015">
    <property type="entry name" value="Universal_stress_UspA"/>
</dbReference>
<sequence length="166" mass="17325">MKMTDYSVVVVGTDGSSLAEPTVARAAWLAKHEDADLVIVCAYSRLSLRAEAKNVATLGGDPRGGEVLGRAAANDALTRAVSVASGCGATVTAALMIEGDPAEALIDTVKKYQAEVLVLGARSDVSFTERLLGTLAREIVDRAFCDILIVRPNEPGEIPVPEDAEG</sequence>
<keyword evidence="4" id="KW-1185">Reference proteome</keyword>
<dbReference type="PANTHER" id="PTHR46268">
    <property type="entry name" value="STRESS RESPONSE PROTEIN NHAX"/>
    <property type="match status" value="1"/>
</dbReference>
<dbReference type="PANTHER" id="PTHR46268:SF6">
    <property type="entry name" value="UNIVERSAL STRESS PROTEIN UP12"/>
    <property type="match status" value="1"/>
</dbReference>
<dbReference type="InterPro" id="IPR006016">
    <property type="entry name" value="UspA"/>
</dbReference>
<dbReference type="RefSeq" id="WP_114348014.1">
    <property type="nucleotide sequence ID" value="NZ_QPJL01000002.1"/>
</dbReference>
<gene>
    <name evidence="3" type="ORF">DFP89_102219</name>
</gene>
<dbReference type="Pfam" id="PF00582">
    <property type="entry name" value="Usp"/>
    <property type="match status" value="1"/>
</dbReference>
<accession>A0A368Z8F8</accession>
<proteinExistence type="inferred from homology"/>
<dbReference type="Gene3D" id="3.40.50.620">
    <property type="entry name" value="HUPs"/>
    <property type="match status" value="1"/>
</dbReference>
<evidence type="ECO:0000256" key="1">
    <source>
        <dbReference type="ARBA" id="ARBA00008791"/>
    </source>
</evidence>
<protein>
    <submittedName>
        <fullName evidence="3">Nucleotide-binding universal stress UspA family protein</fullName>
    </submittedName>
</protein>
<dbReference type="InterPro" id="IPR014729">
    <property type="entry name" value="Rossmann-like_a/b/a_fold"/>
</dbReference>
<feature type="domain" description="UspA" evidence="2">
    <location>
        <begin position="6"/>
        <end position="151"/>
    </location>
</feature>
<dbReference type="SUPFAM" id="SSF52402">
    <property type="entry name" value="Adenine nucleotide alpha hydrolases-like"/>
    <property type="match status" value="1"/>
</dbReference>
<dbReference type="AlphaFoldDB" id="A0A368Z8F8"/>
<reference evidence="3 4" key="1">
    <citation type="submission" date="2018-07" db="EMBL/GenBank/DDBJ databases">
        <title>Genomic Encyclopedia of Type Strains, Phase III (KMG-III): the genomes of soil and plant-associated and newly described type strains.</title>
        <authorList>
            <person name="Whitman W."/>
        </authorList>
    </citation>
    <scope>NUCLEOTIDE SEQUENCE [LARGE SCALE GENOMIC DNA]</scope>
    <source>
        <strain evidence="3 4">CECT 8525</strain>
    </source>
</reference>
<name>A0A368Z8F8_9RHOB</name>
<dbReference type="EMBL" id="QPJL01000002">
    <property type="protein sequence ID" value="RCW88289.1"/>
    <property type="molecule type" value="Genomic_DNA"/>
</dbReference>
<evidence type="ECO:0000313" key="3">
    <source>
        <dbReference type="EMBL" id="RCW88289.1"/>
    </source>
</evidence>
<comment type="caution">
    <text evidence="3">The sequence shown here is derived from an EMBL/GenBank/DDBJ whole genome shotgun (WGS) entry which is preliminary data.</text>
</comment>
<dbReference type="OrthoDB" id="5564966at2"/>
<comment type="similarity">
    <text evidence="1">Belongs to the universal stress protein A family.</text>
</comment>
<evidence type="ECO:0000313" key="4">
    <source>
        <dbReference type="Proteomes" id="UP000253345"/>
    </source>
</evidence>
<dbReference type="CDD" id="cd00293">
    <property type="entry name" value="USP-like"/>
    <property type="match status" value="1"/>
</dbReference>
<evidence type="ECO:0000259" key="2">
    <source>
        <dbReference type="Pfam" id="PF00582"/>
    </source>
</evidence>
<dbReference type="Proteomes" id="UP000253345">
    <property type="component" value="Unassembled WGS sequence"/>
</dbReference>